<dbReference type="NCBIfam" id="TIGR00641">
    <property type="entry name" value="acid_CoA_mut_N"/>
    <property type="match status" value="1"/>
</dbReference>
<gene>
    <name evidence="4" type="ORF">ACFFOL_07110</name>
</gene>
<dbReference type="InterPro" id="IPR006098">
    <property type="entry name" value="MMCoA_mutase_a_cat"/>
</dbReference>
<protein>
    <submittedName>
        <fullName evidence="4">Methylmalonyl-CoA mutase</fullName>
    </submittedName>
</protein>
<dbReference type="Proteomes" id="UP001589595">
    <property type="component" value="Unassembled WGS sequence"/>
</dbReference>
<proteinExistence type="predicted"/>
<keyword evidence="1" id="KW-0413">Isomerase</keyword>
<dbReference type="RefSeq" id="WP_222922873.1">
    <property type="nucleotide sequence ID" value="NZ_CP082286.1"/>
</dbReference>
<dbReference type="Gene3D" id="3.20.20.240">
    <property type="entry name" value="Methylmalonyl-CoA mutase"/>
    <property type="match status" value="1"/>
</dbReference>
<dbReference type="CDD" id="cd03680">
    <property type="entry name" value="MM_CoA_mutase_ICM_like"/>
    <property type="match status" value="1"/>
</dbReference>
<reference evidence="4" key="1">
    <citation type="submission" date="2024-09" db="EMBL/GenBank/DDBJ databases">
        <authorList>
            <person name="Sun Q."/>
        </authorList>
    </citation>
    <scope>NUCLEOTIDE SEQUENCE [LARGE SCALE GENOMIC DNA]</scope>
    <source>
        <strain evidence="4">JCM 31273</strain>
    </source>
</reference>
<evidence type="ECO:0000313" key="5">
    <source>
        <dbReference type="Proteomes" id="UP001589595"/>
    </source>
</evidence>
<dbReference type="GeneID" id="67210232"/>
<dbReference type="PANTHER" id="PTHR48101:SF1">
    <property type="entry name" value="METHYLMALONYL-COA MUTASE, LARGE SUBUNIT"/>
    <property type="match status" value="1"/>
</dbReference>
<comment type="caution">
    <text evidence="4">The sequence shown here is derived from an EMBL/GenBank/DDBJ whole genome shotgun (WGS) entry which is preliminary data.</text>
</comment>
<dbReference type="GO" id="GO:0016853">
    <property type="term" value="F:isomerase activity"/>
    <property type="evidence" value="ECO:0007669"/>
    <property type="project" value="UniProtKB-KW"/>
</dbReference>
<dbReference type="InterPro" id="IPR006099">
    <property type="entry name" value="MeMalonylCoA_mutase_a/b_cat"/>
</dbReference>
<feature type="domain" description="Methylmalonyl-CoA mutase alpha/beta chain catalytic" evidence="3">
    <location>
        <begin position="41"/>
        <end position="553"/>
    </location>
</feature>
<dbReference type="InterPro" id="IPR016176">
    <property type="entry name" value="Cbl-dep_enz_cat"/>
</dbReference>
<feature type="compositionally biased region" description="Basic and acidic residues" evidence="2">
    <location>
        <begin position="8"/>
        <end position="17"/>
    </location>
</feature>
<dbReference type="PANTHER" id="PTHR48101">
    <property type="entry name" value="METHYLMALONYL-COA MUTASE, MITOCHONDRIAL-RELATED"/>
    <property type="match status" value="1"/>
</dbReference>
<name>A0ABD5MPR4_9EURY</name>
<organism evidence="4 5">
    <name type="scientific">Halobaculum roseum</name>
    <dbReference type="NCBI Taxonomy" id="2175149"/>
    <lineage>
        <taxon>Archaea</taxon>
        <taxon>Methanobacteriati</taxon>
        <taxon>Methanobacteriota</taxon>
        <taxon>Stenosarchaea group</taxon>
        <taxon>Halobacteria</taxon>
        <taxon>Halobacteriales</taxon>
        <taxon>Haloferacaceae</taxon>
        <taxon>Halobaculum</taxon>
    </lineage>
</organism>
<evidence type="ECO:0000256" key="2">
    <source>
        <dbReference type="SAM" id="MobiDB-lite"/>
    </source>
</evidence>
<evidence type="ECO:0000259" key="3">
    <source>
        <dbReference type="Pfam" id="PF01642"/>
    </source>
</evidence>
<dbReference type="Pfam" id="PF01642">
    <property type="entry name" value="MM_CoA_mutase"/>
    <property type="match status" value="1"/>
</dbReference>
<sequence length="558" mass="62369">MFDPDDLESIREGKREWEEETLSPTLDRFGERKEEFTTDTGGQEVKRLYTPDDVSDLDYEEDMGFPGEEPYTRGVYPTMHRGRLWTMRQYAGMGTAAETNERFQYLIDQGSSGLSMAFDLPTQMGYDSDAAMAAGEVGKSGVAIDSLEDFERVFDDIPLDEVSTSMTINAPASILLAMYVAVGDRQGVDRAELRGTIQNDIMKEYIARNLYIYPPEPSMRLITDIFAFCAEETPKFNTISISGYHIREAGSTAAQEIAFTLGNGIEYVQAAVDAGLDVDEFAPQLSFFFNAHNNILEEVAKFRAARRMWAKIMEERFGAENPKSKQLKFHTQTAGSTLTAQQIENNVVRVGYQALAAVLGGTQSLHTNGKDEALSLPTEQSVRTALRTQQILAHESGAADTIDPLAGSYYVEDLTDGIEEEAFEILEEVDRRGGMLDAVKSQWVQRQIQDTAFERQREIEEGERVIVGVNEYEVEEDAHVDLEEVSEEEEQAQIDRVQALRDDRDDEAVEDALASLRDACRGDANVMPHIVDAVKAYATVGEIADVMREEFGEYKPGQ</sequence>
<evidence type="ECO:0000256" key="1">
    <source>
        <dbReference type="ARBA" id="ARBA00023235"/>
    </source>
</evidence>
<keyword evidence="5" id="KW-1185">Reference proteome</keyword>
<accession>A0ABD5MPR4</accession>
<evidence type="ECO:0000313" key="4">
    <source>
        <dbReference type="EMBL" id="MFB9823937.1"/>
    </source>
</evidence>
<dbReference type="AlphaFoldDB" id="A0ABD5MPR4"/>
<dbReference type="SUPFAM" id="SSF51703">
    <property type="entry name" value="Cobalamin (vitamin B12)-dependent enzymes"/>
    <property type="match status" value="1"/>
</dbReference>
<feature type="region of interest" description="Disordered" evidence="2">
    <location>
        <begin position="1"/>
        <end position="47"/>
    </location>
</feature>
<dbReference type="EMBL" id="JBHMAJ010000006">
    <property type="protein sequence ID" value="MFB9823937.1"/>
    <property type="molecule type" value="Genomic_DNA"/>
</dbReference>